<dbReference type="InterPro" id="IPR020843">
    <property type="entry name" value="ER"/>
</dbReference>
<dbReference type="OrthoDB" id="9797931at2"/>
<dbReference type="GO" id="GO:0016491">
    <property type="term" value="F:oxidoreductase activity"/>
    <property type="evidence" value="ECO:0007669"/>
    <property type="project" value="UniProtKB-KW"/>
</dbReference>
<dbReference type="SUPFAM" id="SSF51735">
    <property type="entry name" value="NAD(P)-binding Rossmann-fold domains"/>
    <property type="match status" value="1"/>
</dbReference>
<name>A0A255GNU2_9ACTN</name>
<evidence type="ECO:0000313" key="8">
    <source>
        <dbReference type="Proteomes" id="UP000215896"/>
    </source>
</evidence>
<dbReference type="PANTHER" id="PTHR43161">
    <property type="entry name" value="SORBITOL DEHYDROGENASE"/>
    <property type="match status" value="1"/>
</dbReference>
<dbReference type="InterPro" id="IPR036291">
    <property type="entry name" value="NAD(P)-bd_dom_sf"/>
</dbReference>
<evidence type="ECO:0000259" key="6">
    <source>
        <dbReference type="SMART" id="SM00829"/>
    </source>
</evidence>
<dbReference type="Gene3D" id="3.90.180.10">
    <property type="entry name" value="Medium-chain alcohol dehydrogenases, catalytic domain"/>
    <property type="match status" value="1"/>
</dbReference>
<dbReference type="Pfam" id="PF00107">
    <property type="entry name" value="ADH_zinc_N"/>
    <property type="match status" value="1"/>
</dbReference>
<dbReference type="Gene3D" id="3.40.50.720">
    <property type="entry name" value="NAD(P)-binding Rossmann-like Domain"/>
    <property type="match status" value="1"/>
</dbReference>
<evidence type="ECO:0000256" key="2">
    <source>
        <dbReference type="ARBA" id="ARBA00008072"/>
    </source>
</evidence>
<accession>A0A255GNU2</accession>
<comment type="cofactor">
    <cofactor evidence="1">
        <name>Zn(2+)</name>
        <dbReference type="ChEBI" id="CHEBI:29105"/>
    </cofactor>
</comment>
<keyword evidence="3" id="KW-0479">Metal-binding</keyword>
<feature type="domain" description="Enoyl reductase (ER)" evidence="6">
    <location>
        <begin position="8"/>
        <end position="332"/>
    </location>
</feature>
<dbReference type="GO" id="GO:0046872">
    <property type="term" value="F:metal ion binding"/>
    <property type="evidence" value="ECO:0007669"/>
    <property type="project" value="UniProtKB-KW"/>
</dbReference>
<evidence type="ECO:0000256" key="5">
    <source>
        <dbReference type="ARBA" id="ARBA00023002"/>
    </source>
</evidence>
<dbReference type="Pfam" id="PF08240">
    <property type="entry name" value="ADH_N"/>
    <property type="match status" value="1"/>
</dbReference>
<dbReference type="AlphaFoldDB" id="A0A255GNU2"/>
<keyword evidence="8" id="KW-1185">Reference proteome</keyword>
<sequence>MKALVIHGKQDARIEELPDPEPGPGQVRLKMAYAGICGSDLHYFYDGAVGAFTVVEPLVPGHEVAGVVDLDPSGKLAPGTPVTVHPATFGDPVPGLEDEPQLWPNGAYLGSASTNPHTQGGMSELKIVDASMVRVLPEGLSLRRAALAEPLGVALHGIRVAGGVAGKSVLVSGAGPIGLLAAAAALAEGAAEVICSDVLPGPLERARALGVHGVLRAGIDELPGEHFDVVLECAGVPAAVNAAIGSLKRRGILAQIGMLAAGGVPIEMATVVSRELQLRGCFRFADEIDAAIEMLAANPSIEQVITHEVELADSLAGFGTARDSDSSGKVLVRLSGGERR</sequence>
<dbReference type="InterPro" id="IPR013154">
    <property type="entry name" value="ADH-like_N"/>
</dbReference>
<dbReference type="RefSeq" id="WP_094405380.1">
    <property type="nucleotide sequence ID" value="NZ_NMVO01000012.1"/>
</dbReference>
<evidence type="ECO:0000256" key="3">
    <source>
        <dbReference type="ARBA" id="ARBA00022723"/>
    </source>
</evidence>
<keyword evidence="4" id="KW-0862">Zinc</keyword>
<reference evidence="7 8" key="1">
    <citation type="submission" date="2017-07" db="EMBL/GenBank/DDBJ databases">
        <title>Draft whole genome sequences of clinical Proprionibacteriaceae strains.</title>
        <authorList>
            <person name="Bernier A.-M."/>
            <person name="Bernard K."/>
            <person name="Domingo M.-C."/>
        </authorList>
    </citation>
    <scope>NUCLEOTIDE SEQUENCE [LARGE SCALE GENOMIC DNA]</scope>
    <source>
        <strain evidence="7 8">NML 030167</strain>
    </source>
</reference>
<evidence type="ECO:0000256" key="4">
    <source>
        <dbReference type="ARBA" id="ARBA00022833"/>
    </source>
</evidence>
<evidence type="ECO:0000313" key="7">
    <source>
        <dbReference type="EMBL" id="OYO14674.1"/>
    </source>
</evidence>
<gene>
    <name evidence="7" type="ORF">CGZ94_08885</name>
</gene>
<organism evidence="7 8">
    <name type="scientific">Enemella evansiae</name>
    <dbReference type="NCBI Taxonomy" id="2016499"/>
    <lineage>
        <taxon>Bacteria</taxon>
        <taxon>Bacillati</taxon>
        <taxon>Actinomycetota</taxon>
        <taxon>Actinomycetes</taxon>
        <taxon>Propionibacteriales</taxon>
        <taxon>Propionibacteriaceae</taxon>
        <taxon>Enemella</taxon>
    </lineage>
</organism>
<dbReference type="SUPFAM" id="SSF50129">
    <property type="entry name" value="GroES-like"/>
    <property type="match status" value="1"/>
</dbReference>
<comment type="similarity">
    <text evidence="2">Belongs to the zinc-containing alcohol dehydrogenase family.</text>
</comment>
<keyword evidence="5" id="KW-0560">Oxidoreductase</keyword>
<dbReference type="Proteomes" id="UP000215896">
    <property type="component" value="Unassembled WGS sequence"/>
</dbReference>
<comment type="caution">
    <text evidence="7">The sequence shown here is derived from an EMBL/GenBank/DDBJ whole genome shotgun (WGS) entry which is preliminary data.</text>
</comment>
<protein>
    <submittedName>
        <fullName evidence="7">L-idonate 5-dehydrogenase</fullName>
    </submittedName>
</protein>
<dbReference type="EMBL" id="NMVO01000012">
    <property type="protein sequence ID" value="OYO14674.1"/>
    <property type="molecule type" value="Genomic_DNA"/>
</dbReference>
<dbReference type="InterPro" id="IPR011032">
    <property type="entry name" value="GroES-like_sf"/>
</dbReference>
<dbReference type="PANTHER" id="PTHR43161:SF9">
    <property type="entry name" value="SORBITOL DEHYDROGENASE"/>
    <property type="match status" value="1"/>
</dbReference>
<proteinExistence type="inferred from homology"/>
<dbReference type="InterPro" id="IPR013149">
    <property type="entry name" value="ADH-like_C"/>
</dbReference>
<evidence type="ECO:0000256" key="1">
    <source>
        <dbReference type="ARBA" id="ARBA00001947"/>
    </source>
</evidence>
<dbReference type="SMART" id="SM00829">
    <property type="entry name" value="PKS_ER"/>
    <property type="match status" value="1"/>
</dbReference>